<dbReference type="Pfam" id="PF08393">
    <property type="entry name" value="DHC_N2"/>
    <property type="match status" value="1"/>
</dbReference>
<evidence type="ECO:0000313" key="25">
    <source>
        <dbReference type="Proteomes" id="UP000327044"/>
    </source>
</evidence>
<dbReference type="FunFam" id="3.40.50.300:FF:001328">
    <property type="entry name" value="Dynein heavy chain 6, axonemal"/>
    <property type="match status" value="1"/>
</dbReference>
<evidence type="ECO:0000313" key="24">
    <source>
        <dbReference type="EMBL" id="KAB0795152.1"/>
    </source>
</evidence>
<comment type="subcellular location">
    <subcellularLocation>
        <location evidence="1">Cytoplasm</location>
        <location evidence="1">Cytoskeleton</location>
        <location evidence="1">Cilium axoneme</location>
    </subcellularLocation>
</comment>
<feature type="domain" description="Dynein heavy chain coiled coil stalk" evidence="17">
    <location>
        <begin position="2722"/>
        <end position="3064"/>
    </location>
</feature>
<evidence type="ECO:0000259" key="15">
    <source>
        <dbReference type="Pfam" id="PF08393"/>
    </source>
</evidence>
<evidence type="ECO:0000259" key="14">
    <source>
        <dbReference type="Pfam" id="PF03028"/>
    </source>
</evidence>
<feature type="domain" description="Dynein heavy chain region D6 P-loop" evidence="14">
    <location>
        <begin position="3559"/>
        <end position="3672"/>
    </location>
</feature>
<evidence type="ECO:0000259" key="20">
    <source>
        <dbReference type="Pfam" id="PF17852"/>
    </source>
</evidence>
<evidence type="ECO:0000256" key="4">
    <source>
        <dbReference type="ARBA" id="ARBA00022701"/>
    </source>
</evidence>
<dbReference type="Gene3D" id="3.20.180.20">
    <property type="entry name" value="Dynein heavy chain, N-terminal domain 2"/>
    <property type="match status" value="1"/>
</dbReference>
<accession>A0A5N4ACW4</accession>
<dbReference type="InterPro" id="IPR042228">
    <property type="entry name" value="Dynein_linker_3"/>
</dbReference>
<dbReference type="GO" id="GO:0003341">
    <property type="term" value="P:cilium movement"/>
    <property type="evidence" value="ECO:0007669"/>
    <property type="project" value="UniProtKB-ARBA"/>
</dbReference>
<comment type="similarity">
    <text evidence="2">Belongs to the dynein heavy chain family.</text>
</comment>
<dbReference type="GO" id="GO:0008569">
    <property type="term" value="F:minus-end-directed microtubule motor activity"/>
    <property type="evidence" value="ECO:0007669"/>
    <property type="project" value="InterPro"/>
</dbReference>
<dbReference type="FunFam" id="1.20.1270.280:FF:000001">
    <property type="entry name" value="dynein heavy chain 7, axonemal"/>
    <property type="match status" value="1"/>
</dbReference>
<dbReference type="InterPro" id="IPR042219">
    <property type="entry name" value="AAA_lid_11_sf"/>
</dbReference>
<keyword evidence="12" id="KW-0966">Cell projection</keyword>
<reference evidence="24 25" key="1">
    <citation type="journal article" date="2018" name="Elife">
        <title>Firefly genomes illuminate parallel origins of bioluminescence in beetles.</title>
        <authorList>
            <person name="Fallon T.R."/>
            <person name="Lower S.E."/>
            <person name="Chang C.H."/>
            <person name="Bessho-Uehara M."/>
            <person name="Martin G.J."/>
            <person name="Bewick A.J."/>
            <person name="Behringer M."/>
            <person name="Debat H.J."/>
            <person name="Wong I."/>
            <person name="Day J.C."/>
            <person name="Suvorov A."/>
            <person name="Silva C.J."/>
            <person name="Stanger-Hall K.F."/>
            <person name="Hall D.W."/>
            <person name="Schmitz R.J."/>
            <person name="Nelson D.R."/>
            <person name="Lewis S.M."/>
            <person name="Shigenobu S."/>
            <person name="Bybee S.M."/>
            <person name="Larracuente A.M."/>
            <person name="Oba Y."/>
            <person name="Weng J.K."/>
        </authorList>
    </citation>
    <scope>NUCLEOTIDE SEQUENCE [LARGE SCALE GENOMIC DNA]</scope>
    <source>
        <strain evidence="24">1611_PpyrPB1</strain>
        <tissue evidence="24">Whole body</tissue>
    </source>
</reference>
<dbReference type="Gene3D" id="3.10.490.20">
    <property type="match status" value="1"/>
</dbReference>
<evidence type="ECO:0000256" key="1">
    <source>
        <dbReference type="ARBA" id="ARBA00004430"/>
    </source>
</evidence>
<dbReference type="GO" id="GO:0005524">
    <property type="term" value="F:ATP binding"/>
    <property type="evidence" value="ECO:0007669"/>
    <property type="project" value="UniProtKB-KW"/>
</dbReference>
<evidence type="ECO:0000259" key="17">
    <source>
        <dbReference type="Pfam" id="PF12777"/>
    </source>
</evidence>
<evidence type="ECO:0000256" key="6">
    <source>
        <dbReference type="ARBA" id="ARBA00022840"/>
    </source>
</evidence>
<dbReference type="FunFam" id="1.10.8.1220:FF:000001">
    <property type="entry name" value="Dynein axonemal heavy chain 5"/>
    <property type="match status" value="1"/>
</dbReference>
<keyword evidence="11" id="KW-0206">Cytoskeleton</keyword>
<dbReference type="FunFam" id="1.10.8.720:FF:000001">
    <property type="entry name" value="dynein heavy chain 7, axonemal"/>
    <property type="match status" value="1"/>
</dbReference>
<evidence type="ECO:0000259" key="21">
    <source>
        <dbReference type="Pfam" id="PF17857"/>
    </source>
</evidence>
<dbReference type="Gene3D" id="1.10.8.710">
    <property type="match status" value="1"/>
</dbReference>
<dbReference type="Pfam" id="PF12780">
    <property type="entry name" value="AAA_8"/>
    <property type="match status" value="1"/>
</dbReference>
<dbReference type="InterPro" id="IPR013602">
    <property type="entry name" value="Dynein_heavy_linker"/>
</dbReference>
<dbReference type="InterPro" id="IPR043160">
    <property type="entry name" value="Dynein_C_barrel"/>
</dbReference>
<dbReference type="PANTHER" id="PTHR22878">
    <property type="entry name" value="DYNEIN HEAVY CHAIN 6, AXONEMAL-LIKE-RELATED"/>
    <property type="match status" value="1"/>
</dbReference>
<dbReference type="GO" id="GO:0045505">
    <property type="term" value="F:dynein intermediate chain binding"/>
    <property type="evidence" value="ECO:0007669"/>
    <property type="project" value="InterPro"/>
</dbReference>
<dbReference type="InterPro" id="IPR041466">
    <property type="entry name" value="Dynein_AAA5_ext"/>
</dbReference>
<dbReference type="FunFam" id="3.40.50.300:FF:000362">
    <property type="entry name" value="Dynein, axonemal, heavy chain 6"/>
    <property type="match status" value="1"/>
</dbReference>
<dbReference type="Pfam" id="PF12774">
    <property type="entry name" value="AAA_6"/>
    <property type="match status" value="1"/>
</dbReference>
<keyword evidence="7" id="KW-0243">Dynein</keyword>
<feature type="coiled-coil region" evidence="13">
    <location>
        <begin position="2963"/>
        <end position="3004"/>
    </location>
</feature>
<dbReference type="FunCoup" id="A0A5N4ACW4">
    <property type="interactions" value="28"/>
</dbReference>
<dbReference type="Gene3D" id="1.10.8.720">
    <property type="entry name" value="Region D6 of dynein motor"/>
    <property type="match status" value="1"/>
</dbReference>
<dbReference type="GO" id="GO:0030286">
    <property type="term" value="C:dynein complex"/>
    <property type="evidence" value="ECO:0007669"/>
    <property type="project" value="UniProtKB-KW"/>
</dbReference>
<dbReference type="InterPro" id="IPR041589">
    <property type="entry name" value="DNAH3_AAA_lid_1"/>
</dbReference>
<keyword evidence="8 13" id="KW-0175">Coiled coil</keyword>
<dbReference type="Pfam" id="PF03028">
    <property type="entry name" value="Dynein_heavy"/>
    <property type="match status" value="1"/>
</dbReference>
<dbReference type="FunFam" id="3.20.180.20:FF:000003">
    <property type="entry name" value="Dynein heavy chain 12, axonemal"/>
    <property type="match status" value="1"/>
</dbReference>
<dbReference type="InterPro" id="IPR043157">
    <property type="entry name" value="Dynein_AAA1S"/>
</dbReference>
<keyword evidence="25" id="KW-1185">Reference proteome</keyword>
<evidence type="ECO:0000256" key="9">
    <source>
        <dbReference type="ARBA" id="ARBA00023069"/>
    </source>
</evidence>
<dbReference type="Pfam" id="PF12775">
    <property type="entry name" value="AAA_7"/>
    <property type="match status" value="1"/>
</dbReference>
<evidence type="ECO:0000256" key="13">
    <source>
        <dbReference type="SAM" id="Coils"/>
    </source>
</evidence>
<evidence type="ECO:0000259" key="19">
    <source>
        <dbReference type="Pfam" id="PF12781"/>
    </source>
</evidence>
<dbReference type="GO" id="GO:0051959">
    <property type="term" value="F:dynein light intermediate chain binding"/>
    <property type="evidence" value="ECO:0007669"/>
    <property type="project" value="InterPro"/>
</dbReference>
<dbReference type="InterPro" id="IPR035706">
    <property type="entry name" value="AAA_9"/>
</dbReference>
<dbReference type="Gene3D" id="1.20.920.20">
    <property type="match status" value="1"/>
</dbReference>
<dbReference type="InterPro" id="IPR027417">
    <property type="entry name" value="P-loop_NTPase"/>
</dbReference>
<keyword evidence="9" id="KW-0969">Cilium</keyword>
<dbReference type="InterPro" id="IPR024743">
    <property type="entry name" value="Dynein_HC_stalk"/>
</dbReference>
<dbReference type="Proteomes" id="UP000327044">
    <property type="component" value="Unassembled WGS sequence"/>
</dbReference>
<evidence type="ECO:0000256" key="11">
    <source>
        <dbReference type="ARBA" id="ARBA00023212"/>
    </source>
</evidence>
<feature type="domain" description="Dynein heavy chain C-terminal" evidence="23">
    <location>
        <begin position="3857"/>
        <end position="4153"/>
    </location>
</feature>
<keyword evidence="5" id="KW-0547">Nucleotide-binding</keyword>
<dbReference type="FunFam" id="1.20.140.100:FF:000004">
    <property type="entry name" value="Dynein axonemal heavy chain 6"/>
    <property type="match status" value="1"/>
</dbReference>
<feature type="domain" description="Dynein heavy chain 3 AAA+ lid" evidence="21">
    <location>
        <begin position="2287"/>
        <end position="2377"/>
    </location>
</feature>
<dbReference type="Pfam" id="PF18199">
    <property type="entry name" value="Dynein_C"/>
    <property type="match status" value="1"/>
</dbReference>
<proteinExistence type="inferred from homology"/>
<dbReference type="InterPro" id="IPR041658">
    <property type="entry name" value="AAA_lid_11"/>
</dbReference>
<keyword evidence="4" id="KW-0493">Microtubule</keyword>
<evidence type="ECO:0000256" key="2">
    <source>
        <dbReference type="ARBA" id="ARBA00008887"/>
    </source>
</evidence>
<dbReference type="InterPro" id="IPR024317">
    <property type="entry name" value="Dynein_heavy_chain_D4_dom"/>
</dbReference>
<evidence type="ECO:0000259" key="23">
    <source>
        <dbReference type="Pfam" id="PF18199"/>
    </source>
</evidence>
<dbReference type="Pfam" id="PF12777">
    <property type="entry name" value="MT"/>
    <property type="match status" value="1"/>
</dbReference>
<dbReference type="Gene3D" id="1.20.920.30">
    <property type="match status" value="1"/>
</dbReference>
<dbReference type="InterPro" id="IPR035699">
    <property type="entry name" value="AAA_6"/>
</dbReference>
<dbReference type="FunFam" id="1.10.8.710:FF:000004">
    <property type="entry name" value="Dynein axonemal heavy chain 6"/>
    <property type="match status" value="1"/>
</dbReference>
<dbReference type="Gene3D" id="6.10.140.1060">
    <property type="match status" value="1"/>
</dbReference>
<dbReference type="InterPro" id="IPR042222">
    <property type="entry name" value="Dynein_2_N"/>
</dbReference>
<feature type="domain" description="Dynein heavy chain AAA module D4" evidence="18">
    <location>
        <begin position="2446"/>
        <end position="2706"/>
    </location>
</feature>
<dbReference type="FunFam" id="3.10.490.20:FF:000001">
    <property type="entry name" value="dynein heavy chain 7, axonemal"/>
    <property type="match status" value="1"/>
</dbReference>
<feature type="domain" description="Dynein heavy chain ATP-binding dynein motor region" evidence="19">
    <location>
        <begin position="3093"/>
        <end position="3314"/>
    </location>
</feature>
<dbReference type="Gene3D" id="1.10.472.130">
    <property type="match status" value="1"/>
</dbReference>
<evidence type="ECO:0000259" key="18">
    <source>
        <dbReference type="Pfam" id="PF12780"/>
    </source>
</evidence>
<dbReference type="InterPro" id="IPR041228">
    <property type="entry name" value="Dynein_C"/>
</dbReference>
<dbReference type="GO" id="GO:0005930">
    <property type="term" value="C:axoneme"/>
    <property type="evidence" value="ECO:0007669"/>
    <property type="project" value="UniProtKB-SubCell"/>
</dbReference>
<feature type="domain" description="Dynein heavy chain linker" evidence="15">
    <location>
        <begin position="878"/>
        <end position="1307"/>
    </location>
</feature>
<dbReference type="Pfam" id="PF18198">
    <property type="entry name" value="AAA_lid_11"/>
    <property type="match status" value="1"/>
</dbReference>
<sequence>MADLQEPLFVPEEVMKQAEAACLSLLPRKYNYDKEFRQFEEWREQQGLNGVNEEVMLAYFHNYRRKLAPSSMWTKYSMVKSTLKVYKNVDISKYGKLISYLKNEARTHKPKKAKTLEREHVEKFLTQAPDSKYLMIKCLILLSFTTHHCIMPIRKKHDDSVLKPNKYPDINDVISTVFGENITAALKELGQRRGKYTKHLEKETEKTKLKSEDVRPEYPKIAKKKTPHESLYNMALSLPTTPNTKYLDRAIWKKLSCKGLEKVYQECFWKLVDEVREGFVNVTHQIGVVCVVKPPNDSIEGHQDIPPYKHDGRTPLYSNFLKTVEKLNTRLMITHPLMRNIFRMCTQDLPECLFTLTAYRDRTYDISELYPTFDEQIKKAREVILTWYRHVVNYVQKHSKFSKKLQKVIYSCGTKLMGTFLTKTIRTTIEHVIEVTECGENMPFITMDMHYDKKIVLRPSLPKICHLYVQLVGKIISIGKDLPSLESLCFPEFESVSIPIFVGSDVSEFYERRVKYNIVALFAPVNMYVKTLNAEFACVYLEREKWSSEILPDDHNDASPVDYIRSGSIFRKDSVIPSDFSDFARSGSESNMVERIRRQSSVFVKRFSIAPGQEASGDLGHLFEELEEEDHDDSLKEEISFEEGYAKVAIYRSYLDRLAVMIDIEHYLVGQLVQSSCRDAICNAINDMIYKVARKLVIQHTWLNEDICEQFEMIKLRALTVPQSSEELMEQGAYMVWAATDHLNDLTERLHLSVQVICNLAEMITLTWEHMDLNSKTMKWIHDIKPIIEKNASIYESVKSEFEDRLQRAITKLHRDIEIYFPLLDALNQMDDAANSRSYILQLAPLMAKVRDFDNLLVWINKEERVFKVALTACPDLRAIQAHLYPFYRLVKVCLTIVRKQDAWMYGPFEFLNFSEAEAIMEDCFKELQKTQKTYKSKIKLSNQENVYLKFSGSVDDLDILKQPSPLKLCAKALQMIKDFRPNLNMMNIMCNDAMLQRHWDDMSDIAGFDITPDAGTTLAKFMNLGIIHEIDKYEVISSGAIKERQLLQNLIKMQAEWDTVMFKTSVFKDTGINILTALDDIQAILDEHIVKTLTMRGSVFVKPYAAQVGAWYEKILRVNSTLDEWAKVQAQWLYLLPIFSSKDIVSQMPEEGLMFKEVDGIYRRYLNLIVREPKVIDSAPQPGLLENMQLCTKILDKINEGVTAYLEKKRVYFPRFFFLSNDEMLEILSETKDPLRVQPHLKKCFEGINCLEFDHALKIHAMFSGEGEKVHILEVIDTVAARGSVEKWLLQVEGEMIAAVHDQIFQSWTAYQETYRTEWVTHWPGQVILAVSQIFWTLDIHQALGAQSQSSFKDLLKQLKIDLNEIVALVRSTTISNLTRITIKALIVIDVHAKDVAEDLYDKNVKNDMEFKWLAQLRYYWEERCMVRIINATVKYANEYLGNSDRLVITPLTDRCYRTLVGAYYLHLNGAPEGPAGTGKTETTKDLAKALAVQCVVFNCSDGLDYKAMGKFFKGLAASGAWACFDEFNRIDVEVLSVVAQQILCIVLAVRAHAEKFVFEGTELKLNPGCYVCITMNPGYAGRSELPDNLKVLFRTVAMMVPDYAMIGEISLYSYGFVDARTLSVKIVTVYRLCSEQLSSQNHYDYGMRAVKSVLSACGNNKRKYPDENEDILLLRSILDINLAKFLAHDVPLFEGIISDLFPGVVLPEVDYSSFENCIRIGCEARNLQMKHCVVLKIIQTYEMMIVRHGFMLVGEPFAGKTMTLKVLAEALSLLSQQGENQLPVKYQFINPKSITMGQLYGQFDPVSYEWFDGVVATCFRNFVMDTSPDRKWVIFDGPVDAVWIENMNTVLDDNKKLCLMSGEVMAMTNVMSMIFEVMDLSQASPATVSRCGMIYMEPATLGWRPHVESWLPTCSTEWTSGREDYIFAMFDWVVPPSLYFIRKFCRQLCSAGDVNLVKNMMQIMEMILTDGCRESTRKEEDFKYMHNWIQGATVVGMAWGLGSILDTSSREKFDEFCKTLLRGEDEENPYPLIIDKLEIQLPHDGQLFDYSFIFRSKGSWKYWPDIAKGLRVEEAANIQQALIPTVDTVKYMSMIELHLKYKLPVLLVGPTGTGKSYYMQDLLMNKLNQEQYEPAFVTFTVKISANQTQDLIVSKLNKRRRGHYGPPVGKLCIIFVDDMNMPVKEVYGAQPPIELLRQYFDHKNWYDIKDTTPLYLHDILITCAMGPPGGSRQDVYARFLRHFSIFSINEFSEDTMSKIYSNILLLGWKNNGFPSDIINVVQQLVYATLDVYKAAIKNLLPTPAKSHYIFNLRDFSRIVCGCAMLRKESADNKTIFPKVWTHEVLRVIYDRLVDDNDKNWLFNKIKTSVKSFFKEHFEQVFENLKDENGQITEACLQNLMFGTYLDTEASDEDAKYEEVVTAESFLNVARASLDEYNSTHKTKMDIVLFKYALEHLSKICRILAMPSGSALLVGVSGSGRQSLTKVACTITGHSFFQPEITKNYGMNEWRDDLKRVVKEAGGRGKQTIFLFTEGQIKEEGFLQDIDGLLNAGEVPNIFQIEEKQEVMELCRLAAQGGNRNLDISALAVFSYFIKRTREKLHMILCFSPIGSSFRLRLRLYPSLVNCCTIDWFQDWPEDALEMVAHSWMGDVNLDNAVKNSAIIACKYFHVSARRISNAFFTETSRKSYITSASYLELIKIFTELTNKKQKDLLLAKSRYVVGLEKLQFAAEQIFEMQVDLEALQPELKVMSGKATQMMEQIAKETIEVERASALVRKDEEVANAQAAEAQALKAECEADLALAIPILEEATAALNTLKPADITLVKAMKNPPEPVKLVMAGVCVIKDIKPDRLPDPATGKKILDYWGPSKRVLGDMNFLQSLKDFDKDNIRVDIMAQIRKEYLPHKDFKPEIVAKASSAAEGLCKWIIAMDMYDKVIKVVAPKKAKLNKAEEDYSATMAILMEKKSQVAKLEEKLANLNELLEEASAKKQELQDRVDLCGNKLVRANQLIGGLGGEKTRWTLAANGLQNLYDCLAGDILLSCGMIAYLSPFTMQWRLDALEDWSKFVRSMSIPSSPTYDFAATLGSEIKIQDWYIAGLPRDAFSTGNAIIQDNSKRWSLLIDPQSQANLWIKKMEKKNDIRVTKFSDGNYMKVLEYCVEFGKPALVENIREDLEAPLDPLLYKSYFKQAGMMVIALGENIIQYHKNFKLYLTSKMRNPHYLPEVFNKVTIINFALTIAGLEDQLLGIVVAKERPDLQRKREELIIESAENKTALANIEEMILRTLSESQGDILEDESAIRILDQSKAISIDIMNKQVIAKETEEKIELFRLDYKPVATHSAGLYYCISDLPNIDPMYQYSLGWFINLYVSSIDTASKSRELNKRIGYLQDNFTYNLYANVCRSLFEKDKLMFSFLLCVKIMLSKNKIDEREYTFLITGGIDVDNPIPNPSSGWLSAKSWGEICRLDSVTTFGGFQKSFAQNLSAWQALYDLVEPQNSPLPAPWDTKLTSFQKLLVIRTLRPDKVTVSISKYVCEEMGTKFIIPPPFDIAKSFEESSCVCPLVFILSAGTDPMAALQKFAEVKGYSDKLRCISLGQGQGPIAQALVEQGQDEGSWVCLQNCHLAVSWMVPLEKLWEGLDFANTHNHFRLWLTSYPSDKFPVTILQNGVKMTNEPPTGLQQNLLRSYINDPLKNEAFYTGCPGRELMFARLLYGIAFFHAVIQERRSFGPLGWNIPYGFNESDFDISVQQLRMFINEYQDDPYEGVCYLTGECNYGGRVTDDWDRRLIVTLLQHYLNPRVVLDPNYSFSDVASYYTIPKKPDYDVYIAHITSLPQFHPPEVYGLHSNAGITRDLQISYSLLNAMILLQGEGTSGSGDEDVFLNLVTSDILSKLPNNFDLEAAKHKYPVMYGESMNTVLVQEMERFTKLQNEIRSSLQNIQKAIKGLIVMTPALDMLQSSLLLGRIPAAWAKVSYPSLKSLPNYISDFVDRINFLDNWFKHGKPQNFWLSGFFFTQAFLTGAKQNYARKYAIPIDQLTFDFEVFKVTSTDHAPSDGIYVYGLYTDGARWNVEKGVLAELYPKILYDSMPLIWLIPINVAQYVESGRYKCPLYKTSERRGVLSTTGHSTNYVLPFLLNTDKHPSHWIKRSVALLCQLN</sequence>
<dbReference type="SUPFAM" id="SSF52540">
    <property type="entry name" value="P-loop containing nucleoside triphosphate hydrolases"/>
    <property type="match status" value="4"/>
</dbReference>
<name>A0A5N4ACW4_PHOPY</name>
<dbReference type="FunFam" id="1.20.920.30:FF:000002">
    <property type="entry name" value="Dynein axonemal heavy chain 3"/>
    <property type="match status" value="1"/>
</dbReference>
<dbReference type="EMBL" id="VVIM01000008">
    <property type="protein sequence ID" value="KAB0795152.1"/>
    <property type="molecule type" value="Genomic_DNA"/>
</dbReference>
<evidence type="ECO:0000256" key="5">
    <source>
        <dbReference type="ARBA" id="ARBA00022741"/>
    </source>
</evidence>
<dbReference type="InterPro" id="IPR004273">
    <property type="entry name" value="Dynein_heavy_D6_P-loop"/>
</dbReference>
<dbReference type="Pfam" id="PF17857">
    <property type="entry name" value="AAA_lid_1"/>
    <property type="match status" value="1"/>
</dbReference>
<dbReference type="PANTHER" id="PTHR22878:SF70">
    <property type="entry name" value="DYNEIN HEAVY CHAIN 2, AXONEMAL"/>
    <property type="match status" value="1"/>
</dbReference>
<feature type="domain" description="Dynein heavy chain AAA 5 extension" evidence="20">
    <location>
        <begin position="1930"/>
        <end position="2066"/>
    </location>
</feature>
<evidence type="ECO:0000256" key="8">
    <source>
        <dbReference type="ARBA" id="ARBA00023054"/>
    </source>
</evidence>
<dbReference type="Gene3D" id="1.10.8.1220">
    <property type="match status" value="1"/>
</dbReference>
<feature type="domain" description="Dynein heavy chain AAA lid" evidence="22">
    <location>
        <begin position="3708"/>
        <end position="3848"/>
    </location>
</feature>
<dbReference type="Pfam" id="PF17852">
    <property type="entry name" value="Dynein_AAA_lid"/>
    <property type="match status" value="1"/>
</dbReference>
<keyword evidence="6" id="KW-0067">ATP-binding</keyword>
<gene>
    <name evidence="24" type="ORF">PPYR_11991</name>
</gene>
<dbReference type="GO" id="GO:0005874">
    <property type="term" value="C:microtubule"/>
    <property type="evidence" value="ECO:0007669"/>
    <property type="project" value="UniProtKB-KW"/>
</dbReference>
<keyword evidence="3" id="KW-0963">Cytoplasm</keyword>
<dbReference type="Gene3D" id="1.20.58.1120">
    <property type="match status" value="1"/>
</dbReference>
<dbReference type="Pfam" id="PF12781">
    <property type="entry name" value="AAA_9"/>
    <property type="match status" value="1"/>
</dbReference>
<evidence type="ECO:0000256" key="12">
    <source>
        <dbReference type="ARBA" id="ARBA00023273"/>
    </source>
</evidence>
<dbReference type="InterPro" id="IPR026983">
    <property type="entry name" value="DHC"/>
</dbReference>
<organism evidence="24 25">
    <name type="scientific">Photinus pyralis</name>
    <name type="common">Common eastern firefly</name>
    <name type="synonym">Lampyris pyralis</name>
    <dbReference type="NCBI Taxonomy" id="7054"/>
    <lineage>
        <taxon>Eukaryota</taxon>
        <taxon>Metazoa</taxon>
        <taxon>Ecdysozoa</taxon>
        <taxon>Arthropoda</taxon>
        <taxon>Hexapoda</taxon>
        <taxon>Insecta</taxon>
        <taxon>Pterygota</taxon>
        <taxon>Neoptera</taxon>
        <taxon>Endopterygota</taxon>
        <taxon>Coleoptera</taxon>
        <taxon>Polyphaga</taxon>
        <taxon>Elateriformia</taxon>
        <taxon>Elateroidea</taxon>
        <taxon>Lampyridae</taxon>
        <taxon>Lampyrinae</taxon>
        <taxon>Photinus</taxon>
    </lineage>
</organism>
<protein>
    <submittedName>
        <fullName evidence="24">Uncharacterized protein</fullName>
    </submittedName>
</protein>
<dbReference type="FunFam" id="3.40.50.300:FF:002141">
    <property type="entry name" value="Dynein heavy chain"/>
    <property type="match status" value="1"/>
</dbReference>
<evidence type="ECO:0000259" key="22">
    <source>
        <dbReference type="Pfam" id="PF18198"/>
    </source>
</evidence>
<dbReference type="Gene3D" id="1.20.140.100">
    <property type="entry name" value="Dynein heavy chain, N-terminal domain 2"/>
    <property type="match status" value="1"/>
</dbReference>
<dbReference type="FunFam" id="3.40.50.300:FF:000044">
    <property type="entry name" value="Dynein heavy chain 5, axonemal"/>
    <property type="match status" value="1"/>
</dbReference>
<evidence type="ECO:0000256" key="7">
    <source>
        <dbReference type="ARBA" id="ARBA00023017"/>
    </source>
</evidence>
<dbReference type="InParanoid" id="A0A5N4ACW4"/>
<dbReference type="FunFam" id="3.40.50.300:FF:001145">
    <property type="entry name" value="Putative dynein heavy chain"/>
    <property type="match status" value="1"/>
</dbReference>
<comment type="caution">
    <text evidence="24">The sequence shown here is derived from an EMBL/GenBank/DDBJ whole genome shotgun (WGS) entry which is preliminary data.</text>
</comment>
<feature type="domain" description="Dynein heavy chain hydrolytic ATP-binding dynein motor region" evidence="16">
    <location>
        <begin position="1437"/>
        <end position="1763"/>
    </location>
</feature>
<dbReference type="FunFam" id="1.20.58.1120:FF:000001">
    <property type="entry name" value="dynein heavy chain 2, axonemal"/>
    <property type="match status" value="1"/>
</dbReference>
<evidence type="ECO:0000256" key="3">
    <source>
        <dbReference type="ARBA" id="ARBA00022490"/>
    </source>
</evidence>
<evidence type="ECO:0000259" key="16">
    <source>
        <dbReference type="Pfam" id="PF12774"/>
    </source>
</evidence>
<dbReference type="FunFam" id="1.20.920.20:FF:000006">
    <property type="entry name" value="Dynein, axonemal, heavy chain 6"/>
    <property type="match status" value="1"/>
</dbReference>
<evidence type="ECO:0000256" key="10">
    <source>
        <dbReference type="ARBA" id="ARBA00023175"/>
    </source>
</evidence>
<keyword evidence="10" id="KW-0505">Motor protein</keyword>
<dbReference type="Gene3D" id="1.20.1270.280">
    <property type="match status" value="1"/>
</dbReference>
<dbReference type="Gene3D" id="3.40.50.300">
    <property type="entry name" value="P-loop containing nucleotide triphosphate hydrolases"/>
    <property type="match status" value="5"/>
</dbReference>